<dbReference type="EMBL" id="CP129970">
    <property type="protein sequence ID" value="WMN07122.1"/>
    <property type="molecule type" value="Genomic_DNA"/>
</dbReference>
<keyword evidence="2" id="KW-1185">Reference proteome</keyword>
<accession>A0AA51N6E7</accession>
<dbReference type="AlphaFoldDB" id="A0AA51N6E7"/>
<organism evidence="1 2">
    <name type="scientific">Marivirga arenosa</name>
    <dbReference type="NCBI Taxonomy" id="3059076"/>
    <lineage>
        <taxon>Bacteria</taxon>
        <taxon>Pseudomonadati</taxon>
        <taxon>Bacteroidota</taxon>
        <taxon>Cytophagia</taxon>
        <taxon>Cytophagales</taxon>
        <taxon>Marivirgaceae</taxon>
        <taxon>Marivirga</taxon>
    </lineage>
</organism>
<name>A0AA51N6E7_9BACT</name>
<reference evidence="1" key="1">
    <citation type="submission" date="2023-08" db="EMBL/GenBank/DDBJ databases">
        <title>Comparative genomics and taxonomic characterization of three novel marine species of genus Marivirga.</title>
        <authorList>
            <person name="Muhammad N."/>
            <person name="Kim S.-G."/>
        </authorList>
    </citation>
    <scope>NUCLEOTIDE SEQUENCE [LARGE SCALE GENOMIC DNA]</scope>
    <source>
        <strain evidence="1">ABR2-2</strain>
    </source>
</reference>
<dbReference type="Proteomes" id="UP001244443">
    <property type="component" value="Chromosome"/>
</dbReference>
<protein>
    <submittedName>
        <fullName evidence="1">Uncharacterized protein</fullName>
    </submittedName>
</protein>
<evidence type="ECO:0000313" key="1">
    <source>
        <dbReference type="EMBL" id="WMN07122.1"/>
    </source>
</evidence>
<dbReference type="RefSeq" id="WP_308357172.1">
    <property type="nucleotide sequence ID" value="NZ_CP129970.2"/>
</dbReference>
<proteinExistence type="predicted"/>
<gene>
    <name evidence="1" type="ORF">QYS48_27865</name>
</gene>
<evidence type="ECO:0000313" key="2">
    <source>
        <dbReference type="Proteomes" id="UP001244443"/>
    </source>
</evidence>
<sequence length="147" mass="17048">MRDYIFESIKKGIKLENGHFIEWGTELSELIKLSNNHYQDDSYISLQFGEFKLFENIDLNISTSKLSKDGTTLTSVGTGIRDKKEVKSLIDKLIHLLGKPDEFYDGDYGIFTHWENNNNRIEIITRDHHGGSWCEFHIKTKKAPNIL</sequence>